<protein>
    <recommendedName>
        <fullName evidence="3">N-6 DNA Methylase</fullName>
    </recommendedName>
</protein>
<proteinExistence type="predicted"/>
<name>A0A9X1MC49_9MICC</name>
<dbReference type="Proteomes" id="UP001139158">
    <property type="component" value="Unassembled WGS sequence"/>
</dbReference>
<keyword evidence="2" id="KW-1185">Reference proteome</keyword>
<accession>A0A9X1MC49</accession>
<evidence type="ECO:0000313" key="2">
    <source>
        <dbReference type="Proteomes" id="UP001139158"/>
    </source>
</evidence>
<evidence type="ECO:0000313" key="1">
    <source>
        <dbReference type="EMBL" id="MCC3296821.1"/>
    </source>
</evidence>
<dbReference type="EMBL" id="JAJFZV010000001">
    <property type="protein sequence ID" value="MCC3296821.1"/>
    <property type="molecule type" value="Genomic_DNA"/>
</dbReference>
<reference evidence="1" key="1">
    <citation type="submission" date="2021-10" db="EMBL/GenBank/DDBJ databases">
        <title>Novel species in genus Arthrobacter.</title>
        <authorList>
            <person name="Liu Y."/>
        </authorList>
    </citation>
    <scope>NUCLEOTIDE SEQUENCE</scope>
    <source>
        <strain evidence="1">Zg-Y453</strain>
    </source>
</reference>
<evidence type="ECO:0008006" key="3">
    <source>
        <dbReference type="Google" id="ProtNLM"/>
    </source>
</evidence>
<dbReference type="AlphaFoldDB" id="A0A9X1MC49"/>
<dbReference type="RefSeq" id="WP_227894548.1">
    <property type="nucleotide sequence ID" value="NZ_CP099466.1"/>
</dbReference>
<dbReference type="InterPro" id="IPR029063">
    <property type="entry name" value="SAM-dependent_MTases_sf"/>
</dbReference>
<sequence length="684" mass="72947">MAKDPQLLLSLPDVATLAKVKRPAVSMWRSRLQGTAHPFPAPVKTEAGQDFFDAHQVAGWLTTTGHGKNADALADLGAFAVMADLPQNKESVFDALTSLLTLRELAGQPLAGCDAADLLDMADTEDPDDELLYRELEAFKPDVESLARCADLLADAAFNPAAAFEKLMADRFRSNLRRHSATALTETATQLVASVAVELASSLPEPPVFADPSSGSSDLLLALAHALGDGSDATLMASSGGDETARLARRRLRIHRFSQDQLDVADSGEFVLHGPAVHLAHYPSPGAAGMGTLEILTAIDHSVLQMDDQQRGVIIAPDAALSGVLPQGAARSIRSGLIRDGRVRAIVRLPKGLLKSKPRQILALWVLGPAHPDVPIPERWVMLADLTGERMDSGVIQDLVTDLSASMGALEEIRAHSFRFATRVPARVILPGDVPLTAAARPVRGPAVPGGAESALKADQLLEDLSSAGPVDTTNRYSVEPLLERAEQRQRLQPLDTLLRQGALRYIKGNRISEDELADVGSLPVYGLPELFEEQARGTRRMGLAPFSAAHPDGRLTEPGDVVFCTGPQAAAFVDTEGTAVVAYPARILRIKAGANPGLLPTMLAADINLQAANRGPWRRWPARLIPTNQGSSLAAFLSDLEQQRAQAHTRLKQLEELTTLVLDGVAGGTLTVTNTYAATEGNS</sequence>
<comment type="caution">
    <text evidence="1">The sequence shown here is derived from an EMBL/GenBank/DDBJ whole genome shotgun (WGS) entry which is preliminary data.</text>
</comment>
<organism evidence="1 2">
    <name type="scientific">Arthrobacter caoxuetaonis</name>
    <dbReference type="NCBI Taxonomy" id="2886935"/>
    <lineage>
        <taxon>Bacteria</taxon>
        <taxon>Bacillati</taxon>
        <taxon>Actinomycetota</taxon>
        <taxon>Actinomycetes</taxon>
        <taxon>Micrococcales</taxon>
        <taxon>Micrococcaceae</taxon>
        <taxon>Arthrobacter</taxon>
    </lineage>
</organism>
<gene>
    <name evidence="1" type="ORF">LJ757_03250</name>
</gene>
<dbReference type="SUPFAM" id="SSF53335">
    <property type="entry name" value="S-adenosyl-L-methionine-dependent methyltransferases"/>
    <property type="match status" value="1"/>
</dbReference>